<dbReference type="Pfam" id="PF00293">
    <property type="entry name" value="NUDIX"/>
    <property type="match status" value="1"/>
</dbReference>
<feature type="domain" description="Nudix hydrolase" evidence="2">
    <location>
        <begin position="70"/>
        <end position="203"/>
    </location>
</feature>
<dbReference type="InterPro" id="IPR020084">
    <property type="entry name" value="NUDIX_hydrolase_CS"/>
</dbReference>
<proteinExistence type="predicted"/>
<organism evidence="3 4">
    <name type="scientific">Taishania pollutisoli</name>
    <dbReference type="NCBI Taxonomy" id="2766479"/>
    <lineage>
        <taxon>Bacteria</taxon>
        <taxon>Pseudomonadati</taxon>
        <taxon>Bacteroidota</taxon>
        <taxon>Flavobacteriia</taxon>
        <taxon>Flavobacteriales</taxon>
        <taxon>Crocinitomicaceae</taxon>
        <taxon>Taishania</taxon>
    </lineage>
</organism>
<comment type="caution">
    <text evidence="3">The sequence shown here is derived from an EMBL/GenBank/DDBJ whole genome shotgun (WGS) entry which is preliminary data.</text>
</comment>
<dbReference type="CDD" id="cd03673">
    <property type="entry name" value="NUDIX_Ap6A_hydrolase"/>
    <property type="match status" value="1"/>
</dbReference>
<dbReference type="GO" id="GO:0004081">
    <property type="term" value="F:bis(5'-nucleosyl)-tetraphosphatase (asymmetrical) activity"/>
    <property type="evidence" value="ECO:0007669"/>
    <property type="project" value="TreeGrafter"/>
</dbReference>
<dbReference type="EMBL" id="JACVEL010000003">
    <property type="protein sequence ID" value="MBC9812000.1"/>
    <property type="molecule type" value="Genomic_DNA"/>
</dbReference>
<name>A0A8J6PJ32_9FLAO</name>
<reference evidence="3" key="1">
    <citation type="submission" date="2020-09" db="EMBL/GenBank/DDBJ databases">
        <title>Taishania pollutisoli gen. nov., sp. nov., Isolated from Tetrabromobisphenol A-Contaminated Soil.</title>
        <authorList>
            <person name="Chen Q."/>
        </authorList>
    </citation>
    <scope>NUCLEOTIDE SEQUENCE</scope>
    <source>
        <strain evidence="3">CZZ-1</strain>
    </source>
</reference>
<dbReference type="Gene3D" id="3.90.79.10">
    <property type="entry name" value="Nucleoside Triphosphate Pyrophosphohydrolase"/>
    <property type="match status" value="1"/>
</dbReference>
<dbReference type="InterPro" id="IPR015797">
    <property type="entry name" value="NUDIX_hydrolase-like_dom_sf"/>
</dbReference>
<dbReference type="RefSeq" id="WP_163490246.1">
    <property type="nucleotide sequence ID" value="NZ_JACVEL010000003.1"/>
</dbReference>
<protein>
    <submittedName>
        <fullName evidence="3">NUDIX domain-containing protein</fullName>
    </submittedName>
</protein>
<evidence type="ECO:0000313" key="3">
    <source>
        <dbReference type="EMBL" id="MBC9812000.1"/>
    </source>
</evidence>
<keyword evidence="1" id="KW-0378">Hydrolase</keyword>
<gene>
    <name evidence="3" type="ORF">H9Y05_05860</name>
</gene>
<dbReference type="PANTHER" id="PTHR21340:SF0">
    <property type="entry name" value="BIS(5'-NUCLEOSYL)-TETRAPHOSPHATASE [ASYMMETRICAL]"/>
    <property type="match status" value="1"/>
</dbReference>
<dbReference type="Proteomes" id="UP000652681">
    <property type="component" value="Unassembled WGS sequence"/>
</dbReference>
<dbReference type="GO" id="GO:0006167">
    <property type="term" value="P:AMP biosynthetic process"/>
    <property type="evidence" value="ECO:0007669"/>
    <property type="project" value="TreeGrafter"/>
</dbReference>
<evidence type="ECO:0000313" key="4">
    <source>
        <dbReference type="Proteomes" id="UP000652681"/>
    </source>
</evidence>
<keyword evidence="4" id="KW-1185">Reference proteome</keyword>
<dbReference type="PROSITE" id="PS00893">
    <property type="entry name" value="NUDIX_BOX"/>
    <property type="match status" value="1"/>
</dbReference>
<accession>A0A8J6PJ32</accession>
<sequence length="214" mass="24866">MYKVFVENRPIIICEKNTFAFDSKLLFSESIHSIEKDVFPLFEKNSPKTPIVLLTTSPETEFKRLFAKYAMIYAAGGIVRKGEEFLFIKRFGKWDIPKGKLTKTEDPQTGAIREIEEECGISGPVIEQFICETYHTYRDNHKGKNKLTLKKTSWYGMTYSGDEVLIPQEEEGITKVKWFKKSKLDKIRSNTYESILEVMDSYFGTTEDILPKKR</sequence>
<dbReference type="GO" id="GO:0006754">
    <property type="term" value="P:ATP biosynthetic process"/>
    <property type="evidence" value="ECO:0007669"/>
    <property type="project" value="TreeGrafter"/>
</dbReference>
<dbReference type="AlphaFoldDB" id="A0A8J6PJ32"/>
<dbReference type="PROSITE" id="PS51462">
    <property type="entry name" value="NUDIX"/>
    <property type="match status" value="1"/>
</dbReference>
<dbReference type="PANTHER" id="PTHR21340">
    <property type="entry name" value="DIADENOSINE 5,5-P1,P4-TETRAPHOSPHATE PYROPHOSPHOHYDROLASE MUTT"/>
    <property type="match status" value="1"/>
</dbReference>
<evidence type="ECO:0000259" key="2">
    <source>
        <dbReference type="PROSITE" id="PS51462"/>
    </source>
</evidence>
<evidence type="ECO:0000256" key="1">
    <source>
        <dbReference type="ARBA" id="ARBA00022801"/>
    </source>
</evidence>
<dbReference type="InterPro" id="IPR000086">
    <property type="entry name" value="NUDIX_hydrolase_dom"/>
</dbReference>
<dbReference type="SUPFAM" id="SSF55811">
    <property type="entry name" value="Nudix"/>
    <property type="match status" value="1"/>
</dbReference>
<dbReference type="InterPro" id="IPR051325">
    <property type="entry name" value="Nudix_hydrolase_domain"/>
</dbReference>